<dbReference type="EMBL" id="ML987195">
    <property type="protein sequence ID" value="KAF2249118.1"/>
    <property type="molecule type" value="Genomic_DNA"/>
</dbReference>
<dbReference type="PANTHER" id="PTHR42813:SF2">
    <property type="entry name" value="DEHYDROGENASE, ZINC-CONTAINING, PUTATIVE (AFU_ORTHOLOGUE AFUA_2G02810)-RELATED"/>
    <property type="match status" value="1"/>
</dbReference>
<comment type="similarity">
    <text evidence="5">Belongs to the zinc-containing alcohol dehydrogenase family.</text>
</comment>
<keyword evidence="3 5" id="KW-0862">Zinc</keyword>
<sequence>MTKDTMKAVIFKGPHKVVIEDRPIPKIQDPTDIIVKVEKTALCGSELHVFRGHQPSGTDFIMGHEFTGSVEELGSEVKTVKKGDRIVSPFTVSCGDCFYCKRGFSSRCSKCQLFGTTVLDGGQAEYVRIPLADSSVVKAPEGVKDEVLVLMADIFPTGWFAAQNAFKEMSNEEVKESTVVLVGCGPVALCALVNLVDFAPKHILAVDSIPSRLELAKSLGAEPWNFQADREGLDKRVKELTDGRGADVVVEVVGLSPALKMGFELLRPWGVISSVGVHNGEIPWTGNQAYGKNLRIQMGRCPVRSVFPQSLEALKKHQDKLGFMADKVMPLSQAVEGYELFDKMQAQKVVFEAQK</sequence>
<dbReference type="Proteomes" id="UP000800094">
    <property type="component" value="Unassembled WGS sequence"/>
</dbReference>
<evidence type="ECO:0000259" key="7">
    <source>
        <dbReference type="Pfam" id="PF08240"/>
    </source>
</evidence>
<dbReference type="GO" id="GO:0008270">
    <property type="term" value="F:zinc ion binding"/>
    <property type="evidence" value="ECO:0007669"/>
    <property type="project" value="InterPro"/>
</dbReference>
<dbReference type="InterPro" id="IPR013154">
    <property type="entry name" value="ADH-like_N"/>
</dbReference>
<dbReference type="Pfam" id="PF00107">
    <property type="entry name" value="ADH_zinc_N"/>
    <property type="match status" value="1"/>
</dbReference>
<evidence type="ECO:0000256" key="1">
    <source>
        <dbReference type="ARBA" id="ARBA00001947"/>
    </source>
</evidence>
<proteinExistence type="inferred from homology"/>
<evidence type="ECO:0000256" key="3">
    <source>
        <dbReference type="ARBA" id="ARBA00022833"/>
    </source>
</evidence>
<evidence type="ECO:0000313" key="9">
    <source>
        <dbReference type="Proteomes" id="UP000800094"/>
    </source>
</evidence>
<dbReference type="PANTHER" id="PTHR42813">
    <property type="entry name" value="ZINC-TYPE ALCOHOL DEHYDROGENASE-LIKE"/>
    <property type="match status" value="1"/>
</dbReference>
<dbReference type="InterPro" id="IPR013149">
    <property type="entry name" value="ADH-like_C"/>
</dbReference>
<dbReference type="InterPro" id="IPR002328">
    <property type="entry name" value="ADH_Zn_CS"/>
</dbReference>
<feature type="domain" description="Alcohol dehydrogenase-like C-terminal" evidence="6">
    <location>
        <begin position="202"/>
        <end position="315"/>
    </location>
</feature>
<organism evidence="8 9">
    <name type="scientific">Trematosphaeria pertusa</name>
    <dbReference type="NCBI Taxonomy" id="390896"/>
    <lineage>
        <taxon>Eukaryota</taxon>
        <taxon>Fungi</taxon>
        <taxon>Dikarya</taxon>
        <taxon>Ascomycota</taxon>
        <taxon>Pezizomycotina</taxon>
        <taxon>Dothideomycetes</taxon>
        <taxon>Pleosporomycetidae</taxon>
        <taxon>Pleosporales</taxon>
        <taxon>Massarineae</taxon>
        <taxon>Trematosphaeriaceae</taxon>
        <taxon>Trematosphaeria</taxon>
    </lineage>
</organism>
<evidence type="ECO:0000259" key="6">
    <source>
        <dbReference type="Pfam" id="PF00107"/>
    </source>
</evidence>
<reference evidence="8" key="1">
    <citation type="journal article" date="2020" name="Stud. Mycol.">
        <title>101 Dothideomycetes genomes: a test case for predicting lifestyles and emergence of pathogens.</title>
        <authorList>
            <person name="Haridas S."/>
            <person name="Albert R."/>
            <person name="Binder M."/>
            <person name="Bloem J."/>
            <person name="Labutti K."/>
            <person name="Salamov A."/>
            <person name="Andreopoulos B."/>
            <person name="Baker S."/>
            <person name="Barry K."/>
            <person name="Bills G."/>
            <person name="Bluhm B."/>
            <person name="Cannon C."/>
            <person name="Castanera R."/>
            <person name="Culley D."/>
            <person name="Daum C."/>
            <person name="Ezra D."/>
            <person name="Gonzalez J."/>
            <person name="Henrissat B."/>
            <person name="Kuo A."/>
            <person name="Liang C."/>
            <person name="Lipzen A."/>
            <person name="Lutzoni F."/>
            <person name="Magnuson J."/>
            <person name="Mondo S."/>
            <person name="Nolan M."/>
            <person name="Ohm R."/>
            <person name="Pangilinan J."/>
            <person name="Park H.-J."/>
            <person name="Ramirez L."/>
            <person name="Alfaro M."/>
            <person name="Sun H."/>
            <person name="Tritt A."/>
            <person name="Yoshinaga Y."/>
            <person name="Zwiers L.-H."/>
            <person name="Turgeon B."/>
            <person name="Goodwin S."/>
            <person name="Spatafora J."/>
            <person name="Crous P."/>
            <person name="Grigoriev I."/>
        </authorList>
    </citation>
    <scope>NUCLEOTIDE SEQUENCE</scope>
    <source>
        <strain evidence="8">CBS 122368</strain>
    </source>
</reference>
<dbReference type="InterPro" id="IPR036291">
    <property type="entry name" value="NAD(P)-bd_dom_sf"/>
</dbReference>
<dbReference type="InterPro" id="IPR011032">
    <property type="entry name" value="GroES-like_sf"/>
</dbReference>
<dbReference type="SUPFAM" id="SSF51735">
    <property type="entry name" value="NAD(P)-binding Rossmann-fold domains"/>
    <property type="match status" value="1"/>
</dbReference>
<comment type="cofactor">
    <cofactor evidence="1 5">
        <name>Zn(2+)</name>
        <dbReference type="ChEBI" id="CHEBI:29105"/>
    </cofactor>
</comment>
<dbReference type="GeneID" id="54575268"/>
<evidence type="ECO:0000256" key="2">
    <source>
        <dbReference type="ARBA" id="ARBA00022723"/>
    </source>
</evidence>
<accession>A0A6A6IGF6</accession>
<dbReference type="Pfam" id="PF08240">
    <property type="entry name" value="ADH_N"/>
    <property type="match status" value="1"/>
</dbReference>
<evidence type="ECO:0000313" key="8">
    <source>
        <dbReference type="EMBL" id="KAF2249118.1"/>
    </source>
</evidence>
<dbReference type="PROSITE" id="PS00059">
    <property type="entry name" value="ADH_ZINC"/>
    <property type="match status" value="1"/>
</dbReference>
<keyword evidence="9" id="KW-1185">Reference proteome</keyword>
<evidence type="ECO:0000256" key="5">
    <source>
        <dbReference type="RuleBase" id="RU361277"/>
    </source>
</evidence>
<evidence type="ECO:0000256" key="4">
    <source>
        <dbReference type="ARBA" id="ARBA00023002"/>
    </source>
</evidence>
<dbReference type="OrthoDB" id="442947at2759"/>
<dbReference type="SUPFAM" id="SSF50129">
    <property type="entry name" value="GroES-like"/>
    <property type="match status" value="1"/>
</dbReference>
<keyword evidence="2 5" id="KW-0479">Metal-binding</keyword>
<name>A0A6A6IGF6_9PLEO</name>
<dbReference type="CDD" id="cd08284">
    <property type="entry name" value="FDH_like_2"/>
    <property type="match status" value="1"/>
</dbReference>
<dbReference type="Gene3D" id="3.40.50.720">
    <property type="entry name" value="NAD(P)-binding Rossmann-like Domain"/>
    <property type="match status" value="1"/>
</dbReference>
<dbReference type="AlphaFoldDB" id="A0A6A6IGF6"/>
<dbReference type="Gene3D" id="3.90.180.10">
    <property type="entry name" value="Medium-chain alcohol dehydrogenases, catalytic domain"/>
    <property type="match status" value="1"/>
</dbReference>
<gene>
    <name evidence="8" type="ORF">BU26DRAFT_312443</name>
</gene>
<dbReference type="RefSeq" id="XP_033684122.1">
    <property type="nucleotide sequence ID" value="XM_033821938.1"/>
</dbReference>
<keyword evidence="4" id="KW-0560">Oxidoreductase</keyword>
<protein>
    <submittedName>
        <fullName evidence="8">GroES-like protein</fullName>
    </submittedName>
</protein>
<feature type="domain" description="Alcohol dehydrogenase-like N-terminal" evidence="7">
    <location>
        <begin position="30"/>
        <end position="140"/>
    </location>
</feature>
<dbReference type="GO" id="GO:0016491">
    <property type="term" value="F:oxidoreductase activity"/>
    <property type="evidence" value="ECO:0007669"/>
    <property type="project" value="UniProtKB-KW"/>
</dbReference>